<gene>
    <name evidence="5" type="ORF">LDBPK_340710</name>
</gene>
<dbReference type="GO" id="GO:0005856">
    <property type="term" value="C:cytoskeleton"/>
    <property type="evidence" value="ECO:0007669"/>
    <property type="project" value="TreeGrafter"/>
</dbReference>
<feature type="domain" description="Flagellar attachment zone protein 1 conserved" evidence="4">
    <location>
        <begin position="167"/>
        <end position="258"/>
    </location>
</feature>
<dbReference type="VEuPathDB" id="TriTrypDB:LdBPK_340710.1"/>
<feature type="coiled-coil region" evidence="2">
    <location>
        <begin position="423"/>
        <end position="471"/>
    </location>
</feature>
<evidence type="ECO:0000256" key="3">
    <source>
        <dbReference type="SAM" id="MobiDB-lite"/>
    </source>
</evidence>
<dbReference type="Pfam" id="PF23398">
    <property type="entry name" value="FAZ1_cons"/>
    <property type="match status" value="2"/>
</dbReference>
<dbReference type="EMBL" id="FR799621">
    <property type="protein sequence ID" value="CBZ37554.1"/>
    <property type="molecule type" value="Genomic_DNA"/>
</dbReference>
<reference evidence="6" key="2">
    <citation type="submission" date="2011-02" db="EMBL/GenBank/DDBJ databases">
        <title>Whole genome sequencing of Leishmania donovani clinical lines reveals dynamic variation related to drug resistance.</title>
        <authorList>
            <person name="Downing T."/>
            <person name="Imamura H."/>
            <person name="Sanders M."/>
            <person name="Decuypere S."/>
            <person name="Hertz-Fowler C."/>
            <person name="Clark T.G."/>
            <person name="Rijal S."/>
            <person name="Sundar S."/>
            <person name="Quail M.A."/>
            <person name="De Doncker S."/>
            <person name="Maes I."/>
            <person name="Vanaerschot M."/>
            <person name="Stark O."/>
            <person name="Schonian G."/>
            <person name="Dujardin J.C."/>
            <person name="Berriman M."/>
        </authorList>
    </citation>
    <scope>NUCLEOTIDE SEQUENCE [LARGE SCALE GENOMIC DNA]</scope>
    <source>
        <strain evidence="6">BPK282A1</strain>
    </source>
</reference>
<accession>E9BQM5</accession>
<proteinExistence type="predicted"/>
<evidence type="ECO:0000313" key="6">
    <source>
        <dbReference type="Proteomes" id="UP000008980"/>
    </source>
</evidence>
<dbReference type="Proteomes" id="UP000008980">
    <property type="component" value="Chromosome 34"/>
</dbReference>
<dbReference type="PANTHER" id="PTHR32083">
    <property type="entry name" value="CILIA AND FLAGELLA-ASSOCIATED PROTEIN 58-RELATED"/>
    <property type="match status" value="1"/>
</dbReference>
<feature type="domain" description="Flagellar attachment zone protein 1 conserved" evidence="4">
    <location>
        <begin position="662"/>
        <end position="711"/>
    </location>
</feature>
<evidence type="ECO:0000313" key="5">
    <source>
        <dbReference type="EMBL" id="CBZ37554.1"/>
    </source>
</evidence>
<dbReference type="RefSeq" id="XP_003864236.1">
    <property type="nucleotide sequence ID" value="XM_003864188.1"/>
</dbReference>
<evidence type="ECO:0000259" key="4">
    <source>
        <dbReference type="Pfam" id="PF23398"/>
    </source>
</evidence>
<feature type="coiled-coil region" evidence="2">
    <location>
        <begin position="304"/>
        <end position="384"/>
    </location>
</feature>
<keyword evidence="1 2" id="KW-0175">Coiled coil</keyword>
<dbReference type="AlphaFoldDB" id="E9BQM5"/>
<dbReference type="GeneID" id="13392645"/>
<reference evidence="5 6" key="1">
    <citation type="journal article" date="2011" name="Genome Res.">
        <title>Whole genome sequencing of multiple Leishmania donovani clinical isolates provides insights into population structure and mechanisms of drug resistance.</title>
        <authorList>
            <person name="Downing T."/>
            <person name="Imamura H."/>
            <person name="Decuypere S."/>
            <person name="Clark T.G."/>
            <person name="Coombs G.H."/>
            <person name="Cotton J.A."/>
            <person name="Hilley J.D."/>
            <person name="de Doncker S."/>
            <person name="Maes I."/>
            <person name="Mottram J.C."/>
            <person name="Quail M.A."/>
            <person name="Rijal S."/>
            <person name="Sanders M."/>
            <person name="Schonian G."/>
            <person name="Stark O."/>
            <person name="Sundar S."/>
            <person name="Vanaerschot M."/>
            <person name="Hertz-Fowler C."/>
            <person name="Dujardin J.C."/>
            <person name="Berriman M."/>
        </authorList>
    </citation>
    <scope>NUCLEOTIDE SEQUENCE [LARGE SCALE GENOMIC DNA]</scope>
    <source>
        <strain evidence="5 6">BPK282A1</strain>
    </source>
</reference>
<sequence length="712" mass="80469">MKACRAKIAKLKDELSSKDTAALPGQVTSFTRTSVLVTIPLSAVISPVNVDTGVKGCVLTKDEVEQILFEAKATRFQLKSRMNSIACRYVEAAAELHTLSLYTAELEKKRLYLQEHYFSSIIRSGEAEAKWERTEDTQKEIDRLNALVAELQKHDERWEPDYEAVSVATSHVKKYPGAEWAYLIAERFEEVRAAFASDTALAVHVDPNFVQHIKFTPECDQLCVRCEITHPAKMTGTEVDERISQMPTRLMNYIYKNRDAPKTGLDRAVADICNALGIDDHKFAGLGFDEFVTQLAGFDYLGDKDAYESEIGDLLMLLDKINNENRSLQYTLEKSAERFKKQAAVLQRDQDALTLRNADLADEIDRLQNLVEKLKDLADTQGAQLEHYHMQHQQAQQLRAHRNLSPIPPTAEEPLYAVTIDELNAQKALCDKEKQRADALQKQLDDKEVALNQLQSQLREVRCRNNDLDLQLQLAAELSEKQKKILTAFHQKRRSAHDARADEPELAAADGVSTRNASARSRGRPPAHINPAAEAVDPVTIAAEPLYAVTLDEYKAKQTALENAVEVACAAEETVKEKLRENSDLMVELEKVRDQAYEMDRRRQEDGAAMEGELLVVLMELKKLKGINDALLALLRDKECEVKELRYHNELWVDPTGDKKQVVTRHTKIFDGNWERIVRERPEALFAAFVIDSGNACHVPGDNIKQVSFDHD</sequence>
<organism evidence="5 6">
    <name type="scientific">Leishmania donovani</name>
    <dbReference type="NCBI Taxonomy" id="5661"/>
    <lineage>
        <taxon>Eukaryota</taxon>
        <taxon>Discoba</taxon>
        <taxon>Euglenozoa</taxon>
        <taxon>Kinetoplastea</taxon>
        <taxon>Metakinetoplastina</taxon>
        <taxon>Trypanosomatida</taxon>
        <taxon>Trypanosomatidae</taxon>
        <taxon>Leishmaniinae</taxon>
        <taxon>Leishmania</taxon>
    </lineage>
</organism>
<evidence type="ECO:0000256" key="2">
    <source>
        <dbReference type="SAM" id="Coils"/>
    </source>
</evidence>
<evidence type="ECO:0000256" key="1">
    <source>
        <dbReference type="ARBA" id="ARBA00023054"/>
    </source>
</evidence>
<dbReference type="PhylomeDB" id="E9BQM5"/>
<name>E9BQM5_LEIDO</name>
<dbReference type="InterPro" id="IPR056614">
    <property type="entry name" value="FAZ1_cons"/>
</dbReference>
<dbReference type="KEGG" id="ldo:LDBPK_340710"/>
<feature type="region of interest" description="Disordered" evidence="3">
    <location>
        <begin position="491"/>
        <end position="531"/>
    </location>
</feature>
<dbReference type="PANTHER" id="PTHR32083:SF48">
    <property type="entry name" value="TRANS-GOLGI NETWORK-LOCALIZED SYP41-INTERACTING PROTEIN 1"/>
    <property type="match status" value="1"/>
</dbReference>
<protein>
    <recommendedName>
        <fullName evidence="4">Flagellar attachment zone protein 1 conserved domain-containing protein</fullName>
    </recommendedName>
</protein>